<keyword evidence="3" id="KW-1185">Reference proteome</keyword>
<protein>
    <recommendedName>
        <fullName evidence="1">N-acetyltransferase domain-containing protein</fullName>
    </recommendedName>
</protein>
<organism evidence="2 3">
    <name type="scientific">Candidatus Enterococcus ferrettii</name>
    <dbReference type="NCBI Taxonomy" id="2815324"/>
    <lineage>
        <taxon>Bacteria</taxon>
        <taxon>Bacillati</taxon>
        <taxon>Bacillota</taxon>
        <taxon>Bacilli</taxon>
        <taxon>Lactobacillales</taxon>
        <taxon>Enterococcaceae</taxon>
        <taxon>Enterococcus</taxon>
    </lineage>
</organism>
<feature type="domain" description="N-acetyltransferase" evidence="1">
    <location>
        <begin position="49"/>
        <end position="219"/>
    </location>
</feature>
<accession>A0ABV0EPX8</accession>
<comment type="caution">
    <text evidence="2">The sequence shown here is derived from an EMBL/GenBank/DDBJ whole genome shotgun (WGS) entry which is preliminary data.</text>
</comment>
<evidence type="ECO:0000313" key="2">
    <source>
        <dbReference type="EMBL" id="MEO1770684.1"/>
    </source>
</evidence>
<dbReference type="InterPro" id="IPR016181">
    <property type="entry name" value="Acyl_CoA_acyltransferase"/>
</dbReference>
<proteinExistence type="predicted"/>
<dbReference type="PROSITE" id="PS51186">
    <property type="entry name" value="GNAT"/>
    <property type="match status" value="1"/>
</dbReference>
<dbReference type="CDD" id="cd04301">
    <property type="entry name" value="NAT_SF"/>
    <property type="match status" value="1"/>
</dbReference>
<dbReference type="InterPro" id="IPR050276">
    <property type="entry name" value="MshD_Acetyltransferase"/>
</dbReference>
<dbReference type="PANTHER" id="PTHR43617">
    <property type="entry name" value="L-AMINO ACID N-ACETYLTRANSFERASE"/>
    <property type="match status" value="1"/>
</dbReference>
<gene>
    <name evidence="2" type="ORF">JZO67_002637</name>
</gene>
<dbReference type="Gene3D" id="3.40.630.30">
    <property type="match status" value="1"/>
</dbReference>
<reference evidence="2 3" key="2">
    <citation type="submission" date="2024-02" db="EMBL/GenBank/DDBJ databases">
        <title>The Genome Sequence of Enterococcus sp. DIV0159.</title>
        <authorList>
            <person name="Earl A."/>
            <person name="Manson A."/>
            <person name="Gilmore M."/>
            <person name="Sanders J."/>
            <person name="Shea T."/>
            <person name="Howe W."/>
            <person name="Livny J."/>
            <person name="Cuomo C."/>
            <person name="Neafsey D."/>
            <person name="Birren B."/>
        </authorList>
    </citation>
    <scope>NUCLEOTIDE SEQUENCE [LARGE SCALE GENOMIC DNA]</scope>
    <source>
        <strain evidence="2 3">665A</strain>
    </source>
</reference>
<evidence type="ECO:0000313" key="3">
    <source>
        <dbReference type="Proteomes" id="UP000664357"/>
    </source>
</evidence>
<dbReference type="RefSeq" id="WP_207703522.1">
    <property type="nucleotide sequence ID" value="NZ_JAFREL020000002.1"/>
</dbReference>
<dbReference type="Pfam" id="PF00583">
    <property type="entry name" value="Acetyltransf_1"/>
    <property type="match status" value="1"/>
</dbReference>
<dbReference type="InterPro" id="IPR000182">
    <property type="entry name" value="GNAT_dom"/>
</dbReference>
<dbReference type="SUPFAM" id="SSF55729">
    <property type="entry name" value="Acyl-CoA N-acyltransferases (Nat)"/>
    <property type="match status" value="1"/>
</dbReference>
<dbReference type="Proteomes" id="UP000664357">
    <property type="component" value="Unassembled WGS sequence"/>
</dbReference>
<evidence type="ECO:0000259" key="1">
    <source>
        <dbReference type="PROSITE" id="PS51186"/>
    </source>
</evidence>
<dbReference type="PANTHER" id="PTHR43617:SF20">
    <property type="entry name" value="N-ALPHA-ACETYLTRANSFERASE RIMI"/>
    <property type="match status" value="1"/>
</dbReference>
<name>A0ABV0EPX8_9ENTE</name>
<dbReference type="EMBL" id="JAFREL020000002">
    <property type="protein sequence ID" value="MEO1770684.1"/>
    <property type="molecule type" value="Genomic_DNA"/>
</dbReference>
<sequence>MGYEDKDYVTRMAKQAGEVLGGLLGKKDAEEILSFGEEQRASDTLEDAFTLRKTTKADIPEILMIFEGAANYLKEQGSPQWQDGHGPDESSILRDMAADFSYVLVQKNETIIGTAALVGGIDPVYEAIDGTWQGDQKYVSIHRVAVSQKTRSKGLGNLLLVKAIEKAKELGYYDIRIDTYPGNKPMLRLIDKLGFTYCGMVHFPFEHGERKAFQLLDIK</sequence>
<reference evidence="2 3" key="1">
    <citation type="submission" date="2021-03" db="EMBL/GenBank/DDBJ databases">
        <authorList>
            <person name="Gilmore M.S."/>
            <person name="Schwartzman J."/>
            <person name="Van Tyne D."/>
            <person name="Martin M."/>
            <person name="Earl A.M."/>
            <person name="Manson A.L."/>
            <person name="Straub T."/>
            <person name="Salamzade R."/>
            <person name="Saavedra J."/>
            <person name="Lebreton F."/>
            <person name="Prichula J."/>
            <person name="Schaufler K."/>
            <person name="Gaca A."/>
            <person name="Sgardioli B."/>
            <person name="Wagenaar J."/>
            <person name="Strong T."/>
        </authorList>
    </citation>
    <scope>NUCLEOTIDE SEQUENCE [LARGE SCALE GENOMIC DNA]</scope>
    <source>
        <strain evidence="2 3">665A</strain>
    </source>
</reference>